<keyword evidence="3" id="KW-1185">Reference proteome</keyword>
<dbReference type="EMBL" id="JAIWOZ010000002">
    <property type="protein sequence ID" value="KAH6609515.1"/>
    <property type="molecule type" value="Genomic_DNA"/>
</dbReference>
<feature type="chain" id="PRO_5040204009" description="Secreted protein" evidence="1">
    <location>
        <begin position="24"/>
        <end position="128"/>
    </location>
</feature>
<accession>A0A9P8QNH3</accession>
<proteinExistence type="predicted"/>
<reference evidence="2" key="1">
    <citation type="submission" date="2021-08" db="EMBL/GenBank/DDBJ databases">
        <title>Chromosome-Level Trichoderma cornu-damae using Hi-C Data.</title>
        <authorList>
            <person name="Kim C.S."/>
        </authorList>
    </citation>
    <scope>NUCLEOTIDE SEQUENCE</scope>
    <source>
        <strain evidence="2">KA19-0412C</strain>
    </source>
</reference>
<sequence length="128" mass="12601">MLLGTPVLLASAVGVLVPVNVVATGSVVRTSAEDDVEDLNEVGDGLVVDTVVDVAVDLDLDVGLAVDDLALDSEVGSVTSVVGRDRDDCVSLGIAVGIAVSSLVFVTGGNVIGPVPNSGTASVAVMTA</sequence>
<feature type="signal peptide" evidence="1">
    <location>
        <begin position="1"/>
        <end position="23"/>
    </location>
</feature>
<comment type="caution">
    <text evidence="2">The sequence shown here is derived from an EMBL/GenBank/DDBJ whole genome shotgun (WGS) entry which is preliminary data.</text>
</comment>
<dbReference type="AlphaFoldDB" id="A0A9P8QNH3"/>
<gene>
    <name evidence="2" type="ORF">Trco_002861</name>
</gene>
<evidence type="ECO:0000313" key="2">
    <source>
        <dbReference type="EMBL" id="KAH6609515.1"/>
    </source>
</evidence>
<evidence type="ECO:0008006" key="4">
    <source>
        <dbReference type="Google" id="ProtNLM"/>
    </source>
</evidence>
<organism evidence="2 3">
    <name type="scientific">Trichoderma cornu-damae</name>
    <dbReference type="NCBI Taxonomy" id="654480"/>
    <lineage>
        <taxon>Eukaryota</taxon>
        <taxon>Fungi</taxon>
        <taxon>Dikarya</taxon>
        <taxon>Ascomycota</taxon>
        <taxon>Pezizomycotina</taxon>
        <taxon>Sordariomycetes</taxon>
        <taxon>Hypocreomycetidae</taxon>
        <taxon>Hypocreales</taxon>
        <taxon>Hypocreaceae</taxon>
        <taxon>Trichoderma</taxon>
    </lineage>
</organism>
<evidence type="ECO:0000313" key="3">
    <source>
        <dbReference type="Proteomes" id="UP000827724"/>
    </source>
</evidence>
<name>A0A9P8QNH3_9HYPO</name>
<keyword evidence="1" id="KW-0732">Signal</keyword>
<dbReference type="Proteomes" id="UP000827724">
    <property type="component" value="Unassembled WGS sequence"/>
</dbReference>
<protein>
    <recommendedName>
        <fullName evidence="4">Secreted protein</fullName>
    </recommendedName>
</protein>
<evidence type="ECO:0000256" key="1">
    <source>
        <dbReference type="SAM" id="SignalP"/>
    </source>
</evidence>